<dbReference type="RefSeq" id="WP_172209906.1">
    <property type="nucleotide sequence ID" value="NZ_BLLI01000105.1"/>
</dbReference>
<gene>
    <name evidence="2" type="primary">ylhB</name>
    <name evidence="2" type="ORF">Hs30E_20190</name>
</gene>
<feature type="transmembrane region" description="Helical" evidence="1">
    <location>
        <begin position="142"/>
        <end position="168"/>
    </location>
</feature>
<keyword evidence="1" id="KW-1133">Transmembrane helix</keyword>
<name>A0A6A0BGI3_9LACT</name>
<feature type="transmembrane region" description="Helical" evidence="1">
    <location>
        <begin position="77"/>
        <end position="96"/>
    </location>
</feature>
<dbReference type="InterPro" id="IPR009825">
    <property type="entry name" value="ECF_substrate-spec-like"/>
</dbReference>
<sequence>MNKNRKQLTQLTTAALLTALAILIPQVMPKIVIPPASFTLASHVPIMIGMLISPLVAVIVALGSTLGFLISGLPIEITFRALTHVIFALGGSIFLWKHRNYTHGVKFQIFNIVIALIHTLCEVAIVAFLLTTGFSNLNGRSLTSLFIVLGIGGFIHSIIDFNIAMFLMQAINKVYPFEILKEKPTLTLNKTTQK</sequence>
<dbReference type="Gene3D" id="1.10.1760.20">
    <property type="match status" value="1"/>
</dbReference>
<dbReference type="GO" id="GO:0016020">
    <property type="term" value="C:membrane"/>
    <property type="evidence" value="ECO:0007669"/>
    <property type="project" value="InterPro"/>
</dbReference>
<dbReference type="AlphaFoldDB" id="A0A6A0BGI3"/>
<protein>
    <recommendedName>
        <fullName evidence="4">Niacin transporter NiaX</fullName>
    </recommendedName>
</protein>
<keyword evidence="3" id="KW-1185">Reference proteome</keyword>
<accession>A0A6A0BGI3</accession>
<evidence type="ECO:0008006" key="4">
    <source>
        <dbReference type="Google" id="ProtNLM"/>
    </source>
</evidence>
<proteinExistence type="predicted"/>
<evidence type="ECO:0000313" key="2">
    <source>
        <dbReference type="EMBL" id="GFH43468.1"/>
    </source>
</evidence>
<keyword evidence="1" id="KW-0812">Transmembrane</keyword>
<dbReference type="Pfam" id="PF07155">
    <property type="entry name" value="ECF-ribofla_trS"/>
    <property type="match status" value="1"/>
</dbReference>
<dbReference type="EMBL" id="BLLI01000105">
    <property type="protein sequence ID" value="GFH43468.1"/>
    <property type="molecule type" value="Genomic_DNA"/>
</dbReference>
<dbReference type="Proteomes" id="UP000480303">
    <property type="component" value="Unassembled WGS sequence"/>
</dbReference>
<evidence type="ECO:0000313" key="3">
    <source>
        <dbReference type="Proteomes" id="UP000480303"/>
    </source>
</evidence>
<feature type="transmembrane region" description="Helical" evidence="1">
    <location>
        <begin position="108"/>
        <end position="130"/>
    </location>
</feature>
<keyword evidence="1" id="KW-0472">Membrane</keyword>
<reference evidence="2 3" key="1">
    <citation type="submission" date="2020-02" db="EMBL/GenBank/DDBJ databases">
        <title>Draft genome sequence of Lactococcus sp. Hs30E4-3.</title>
        <authorList>
            <person name="Noda S."/>
            <person name="Yuki M."/>
            <person name="Ohkuma M."/>
        </authorList>
    </citation>
    <scope>NUCLEOTIDE SEQUENCE [LARGE SCALE GENOMIC DNA]</scope>
    <source>
        <strain evidence="2 3">Hs30E4-3</strain>
    </source>
</reference>
<organism evidence="2 3">
    <name type="scientific">Pseudolactococcus hodotermopsidis</name>
    <dbReference type="NCBI Taxonomy" id="2709157"/>
    <lineage>
        <taxon>Bacteria</taxon>
        <taxon>Bacillati</taxon>
        <taxon>Bacillota</taxon>
        <taxon>Bacilli</taxon>
        <taxon>Lactobacillales</taxon>
        <taxon>Streptococcaceae</taxon>
        <taxon>Pseudolactococcus</taxon>
    </lineage>
</organism>
<evidence type="ECO:0000256" key="1">
    <source>
        <dbReference type="SAM" id="Phobius"/>
    </source>
</evidence>
<feature type="transmembrane region" description="Helical" evidence="1">
    <location>
        <begin position="45"/>
        <end position="70"/>
    </location>
</feature>
<comment type="caution">
    <text evidence="2">The sequence shown here is derived from an EMBL/GenBank/DDBJ whole genome shotgun (WGS) entry which is preliminary data.</text>
</comment>